<evidence type="ECO:0000313" key="2">
    <source>
        <dbReference type="EMBL" id="KAK9690006.1"/>
    </source>
</evidence>
<dbReference type="AlphaFoldDB" id="A0AAW1IKV4"/>
<evidence type="ECO:0000313" key="3">
    <source>
        <dbReference type="Proteomes" id="UP001443914"/>
    </source>
</evidence>
<dbReference type="EMBL" id="JBDFQZ010000009">
    <property type="protein sequence ID" value="KAK9690006.1"/>
    <property type="molecule type" value="Genomic_DNA"/>
</dbReference>
<gene>
    <name evidence="2" type="ORF">RND81_09G098200</name>
</gene>
<accession>A0AAW1IKV4</accession>
<dbReference type="Proteomes" id="UP001443914">
    <property type="component" value="Unassembled WGS sequence"/>
</dbReference>
<name>A0AAW1IKV4_SAPOF</name>
<evidence type="ECO:0000256" key="1">
    <source>
        <dbReference type="SAM" id="Coils"/>
    </source>
</evidence>
<sequence>MVIYNLDETPNIFISVKTYGQKFMYRMSQVVGDNRHLLRWIDLRNDKLRIYGNEINESMFQRLYDSLTFRNREGCMWVNCDGACYFIGEGKYFRLIHDVIFDWSPFGVRVPNSVNDLLRKELEQINLQKVNAELSCVNSELCSTKDQLESSNNSNNELNERILACERIKLDMEVKLQKACEKITSSDFEIRHYEVELKSCKDKLSTVNSSLKTKNRELEMKLKSLEDEHCLVQSELHSTKDQREVLSKNVKELEERLLSSESRSREMEEELEKVQDQLRKAIEEAQCNVTLLEILRKEVEELNDQIKLHEKEKCFMHKMWSNCFSSIIRIWHPV</sequence>
<reference evidence="2" key="1">
    <citation type="submission" date="2024-03" db="EMBL/GenBank/DDBJ databases">
        <title>WGS assembly of Saponaria officinalis var. Norfolk2.</title>
        <authorList>
            <person name="Jenkins J."/>
            <person name="Shu S."/>
            <person name="Grimwood J."/>
            <person name="Barry K."/>
            <person name="Goodstein D."/>
            <person name="Schmutz J."/>
            <person name="Leebens-Mack J."/>
            <person name="Osbourn A."/>
        </authorList>
    </citation>
    <scope>NUCLEOTIDE SEQUENCE [LARGE SCALE GENOMIC DNA]</scope>
    <source>
        <strain evidence="2">JIC</strain>
    </source>
</reference>
<keyword evidence="1" id="KW-0175">Coiled coil</keyword>
<comment type="caution">
    <text evidence="2">The sequence shown here is derived from an EMBL/GenBank/DDBJ whole genome shotgun (WGS) entry which is preliminary data.</text>
</comment>
<feature type="coiled-coil region" evidence="1">
    <location>
        <begin position="208"/>
        <end position="312"/>
    </location>
</feature>
<organism evidence="2 3">
    <name type="scientific">Saponaria officinalis</name>
    <name type="common">Common soapwort</name>
    <name type="synonym">Lychnis saponaria</name>
    <dbReference type="NCBI Taxonomy" id="3572"/>
    <lineage>
        <taxon>Eukaryota</taxon>
        <taxon>Viridiplantae</taxon>
        <taxon>Streptophyta</taxon>
        <taxon>Embryophyta</taxon>
        <taxon>Tracheophyta</taxon>
        <taxon>Spermatophyta</taxon>
        <taxon>Magnoliopsida</taxon>
        <taxon>eudicotyledons</taxon>
        <taxon>Gunneridae</taxon>
        <taxon>Pentapetalae</taxon>
        <taxon>Caryophyllales</taxon>
        <taxon>Caryophyllaceae</taxon>
        <taxon>Caryophylleae</taxon>
        <taxon>Saponaria</taxon>
    </lineage>
</organism>
<protein>
    <submittedName>
        <fullName evidence="2">Uncharacterized protein</fullName>
    </submittedName>
</protein>
<keyword evidence="3" id="KW-1185">Reference proteome</keyword>
<proteinExistence type="predicted"/>